<gene>
    <name evidence="2" type="ORF">ACFQVC_05390</name>
</gene>
<sequence length="340" mass="35125">MKNRILGAAVLLGALLVPAAPAHAAAGTEAWAPGCTLARTELPLPSGITDALIAGTDDHAGFAGYAPAGWSAYSWKNGTVTDHGVPAGADLVTVADQNSSGTFVGQGLKRTTGLPYTRAISSYIVRGGAMTQLPWLANHDRTYVSAISANGDAFGVASRSGGHTSVRWPAANPTQVTPVPGVPADWRTLLDASDDGRTLLFHEGIWRDGKATPLPTLDGLDWSPHSMSNGRVVGAGLYGANDKQVAVLMDQNGSVRILPNTAADTNNSEYLINSSGLIVGSTVGQGGGKEQYGMQVWKLGTYIGTFGTPLDVAQALGDDGTVGGYHDGYNYGTPSAWTCS</sequence>
<keyword evidence="3" id="KW-1185">Reference proteome</keyword>
<keyword evidence="1" id="KW-0732">Signal</keyword>
<protein>
    <submittedName>
        <fullName evidence="2">Uncharacterized protein</fullName>
    </submittedName>
</protein>
<organism evidence="2 3">
    <name type="scientific">Streptomyces monticola</name>
    <dbReference type="NCBI Taxonomy" id="2666263"/>
    <lineage>
        <taxon>Bacteria</taxon>
        <taxon>Bacillati</taxon>
        <taxon>Actinomycetota</taxon>
        <taxon>Actinomycetes</taxon>
        <taxon>Kitasatosporales</taxon>
        <taxon>Streptomycetaceae</taxon>
        <taxon>Streptomyces</taxon>
    </lineage>
</organism>
<proteinExistence type="predicted"/>
<evidence type="ECO:0000256" key="1">
    <source>
        <dbReference type="SAM" id="SignalP"/>
    </source>
</evidence>
<evidence type="ECO:0000313" key="3">
    <source>
        <dbReference type="Proteomes" id="UP001596523"/>
    </source>
</evidence>
<accession>A0ABW2JE05</accession>
<evidence type="ECO:0000313" key="2">
    <source>
        <dbReference type="EMBL" id="MFC7303650.1"/>
    </source>
</evidence>
<feature type="chain" id="PRO_5046832732" evidence="1">
    <location>
        <begin position="25"/>
        <end position="340"/>
    </location>
</feature>
<dbReference type="EMBL" id="JBHTCF010000001">
    <property type="protein sequence ID" value="MFC7303650.1"/>
    <property type="molecule type" value="Genomic_DNA"/>
</dbReference>
<reference evidence="3" key="1">
    <citation type="journal article" date="2019" name="Int. J. Syst. Evol. Microbiol.">
        <title>The Global Catalogue of Microorganisms (GCM) 10K type strain sequencing project: providing services to taxonomists for standard genome sequencing and annotation.</title>
        <authorList>
            <consortium name="The Broad Institute Genomics Platform"/>
            <consortium name="The Broad Institute Genome Sequencing Center for Infectious Disease"/>
            <person name="Wu L."/>
            <person name="Ma J."/>
        </authorList>
    </citation>
    <scope>NUCLEOTIDE SEQUENCE [LARGE SCALE GENOMIC DNA]</scope>
    <source>
        <strain evidence="3">SYNS20</strain>
    </source>
</reference>
<dbReference type="RefSeq" id="WP_381826936.1">
    <property type="nucleotide sequence ID" value="NZ_JBHTCF010000001.1"/>
</dbReference>
<feature type="signal peptide" evidence="1">
    <location>
        <begin position="1"/>
        <end position="24"/>
    </location>
</feature>
<dbReference type="Proteomes" id="UP001596523">
    <property type="component" value="Unassembled WGS sequence"/>
</dbReference>
<comment type="caution">
    <text evidence="2">The sequence shown here is derived from an EMBL/GenBank/DDBJ whole genome shotgun (WGS) entry which is preliminary data.</text>
</comment>
<name>A0ABW2JE05_9ACTN</name>